<gene>
    <name evidence="1" type="ORF">TBIB3V08_LOCUS7719</name>
</gene>
<accession>A0A7R9I4N8</accession>
<sequence>MEWASFICETGPFHFGLDIGSTSSIIFINSFEVDYVMDSSVVNKEHWCTEPRVLDLTVDAAVDDIIQVGMLIYCLDTNGALYELKHTLEEPSRSAEEDMFCPSQDVKIKSFKFTKSIKLNGVLKLQALKKGFTLVKKQHDKGFLNIYTFQGSITRASKVFSIEIPCPLPKTGNVQCFLATHTAMFFEPKFLELLIGNIPEEDIEIVFMGLGSYVFILAVDLVTKQTPVLKLLFHSAHSVANILPLKGTSSKFCSHIAIIISTGSVVSVTPDPVYKSLEYATAYLPTHVATVCGVHDKILCGDKVDLWLCQIQGDTHVDMKCKMLPNKGVTAVCTIVGTSNVVAVTSYGNMYKIDIELCLNEERDSLVQMSMETDVESSENSDIFEAICSATKQLETLSYETAKENRILEGISLAMRVDHLKTYFKKMCQQLFATLRVICEERANTGLAVSQRATGRVTIEERANNVLIVSQRATGRVTSEERANNGLVLSQRPTERVITCRLLKNMGFVPPVITADHMI</sequence>
<name>A0A7R9I4N8_9NEOP</name>
<evidence type="ECO:0000313" key="1">
    <source>
        <dbReference type="EMBL" id="CAD7445365.1"/>
    </source>
</evidence>
<organism evidence="1">
    <name type="scientific">Timema bartmani</name>
    <dbReference type="NCBI Taxonomy" id="61472"/>
    <lineage>
        <taxon>Eukaryota</taxon>
        <taxon>Metazoa</taxon>
        <taxon>Ecdysozoa</taxon>
        <taxon>Arthropoda</taxon>
        <taxon>Hexapoda</taxon>
        <taxon>Insecta</taxon>
        <taxon>Pterygota</taxon>
        <taxon>Neoptera</taxon>
        <taxon>Polyneoptera</taxon>
        <taxon>Phasmatodea</taxon>
        <taxon>Timematodea</taxon>
        <taxon>Timematoidea</taxon>
        <taxon>Timematidae</taxon>
        <taxon>Timema</taxon>
    </lineage>
</organism>
<protein>
    <submittedName>
        <fullName evidence="1">Uncharacterized protein</fullName>
    </submittedName>
</protein>
<proteinExistence type="predicted"/>
<dbReference type="EMBL" id="OD567232">
    <property type="protein sequence ID" value="CAD7445365.1"/>
    <property type="molecule type" value="Genomic_DNA"/>
</dbReference>
<dbReference type="AlphaFoldDB" id="A0A7R9I4N8"/>
<reference evidence="1" key="1">
    <citation type="submission" date="2020-11" db="EMBL/GenBank/DDBJ databases">
        <authorList>
            <person name="Tran Van P."/>
        </authorList>
    </citation>
    <scope>NUCLEOTIDE SEQUENCE</scope>
</reference>